<protein>
    <submittedName>
        <fullName evidence="2">Uncharacterized protein</fullName>
    </submittedName>
</protein>
<dbReference type="Proteomes" id="UP000054107">
    <property type="component" value="Unassembled WGS sequence"/>
</dbReference>
<evidence type="ECO:0000313" key="3">
    <source>
        <dbReference type="Proteomes" id="UP000054107"/>
    </source>
</evidence>
<evidence type="ECO:0000313" key="2">
    <source>
        <dbReference type="EMBL" id="CEP18598.1"/>
    </source>
</evidence>
<keyword evidence="3" id="KW-1185">Reference proteome</keyword>
<evidence type="ECO:0000256" key="1">
    <source>
        <dbReference type="SAM" id="MobiDB-lite"/>
    </source>
</evidence>
<proteinExistence type="predicted"/>
<dbReference type="PROSITE" id="PS51257">
    <property type="entry name" value="PROKAR_LIPOPROTEIN"/>
    <property type="match status" value="1"/>
</dbReference>
<organism evidence="2 3">
    <name type="scientific">Parasitella parasitica</name>
    <dbReference type="NCBI Taxonomy" id="35722"/>
    <lineage>
        <taxon>Eukaryota</taxon>
        <taxon>Fungi</taxon>
        <taxon>Fungi incertae sedis</taxon>
        <taxon>Mucoromycota</taxon>
        <taxon>Mucoromycotina</taxon>
        <taxon>Mucoromycetes</taxon>
        <taxon>Mucorales</taxon>
        <taxon>Mucorineae</taxon>
        <taxon>Mucoraceae</taxon>
        <taxon>Parasitella</taxon>
    </lineage>
</organism>
<feature type="region of interest" description="Disordered" evidence="1">
    <location>
        <begin position="77"/>
        <end position="101"/>
    </location>
</feature>
<name>A0A0B7NTL0_9FUNG</name>
<dbReference type="AlphaFoldDB" id="A0A0B7NTL0"/>
<dbReference type="EMBL" id="LN733872">
    <property type="protein sequence ID" value="CEP18598.1"/>
    <property type="molecule type" value="Genomic_DNA"/>
</dbReference>
<accession>A0A0B7NTL0</accession>
<gene>
    <name evidence="2" type="primary">PARPA_12904.1 scaffold 45652</name>
</gene>
<reference evidence="2 3" key="1">
    <citation type="submission" date="2014-09" db="EMBL/GenBank/DDBJ databases">
        <authorList>
            <person name="Ellenberger Sabrina"/>
        </authorList>
    </citation>
    <scope>NUCLEOTIDE SEQUENCE [LARGE SCALE GENOMIC DNA]</scope>
    <source>
        <strain evidence="2 3">CBS 412.66</strain>
    </source>
</reference>
<sequence length="101" mass="9754">MHFRVSDKPIAVSISSAHAASAVGCCLSPFDSSSEIEFVRPADGANPAMKECSGNLAATSVAASALGDAPASLDASPTLGASLSPAEAGKNGFGDGSVSAG</sequence>